<organism evidence="1 2">
    <name type="scientific">Crotalaria pallida</name>
    <name type="common">Smooth rattlebox</name>
    <name type="synonym">Crotalaria striata</name>
    <dbReference type="NCBI Taxonomy" id="3830"/>
    <lineage>
        <taxon>Eukaryota</taxon>
        <taxon>Viridiplantae</taxon>
        <taxon>Streptophyta</taxon>
        <taxon>Embryophyta</taxon>
        <taxon>Tracheophyta</taxon>
        <taxon>Spermatophyta</taxon>
        <taxon>Magnoliopsida</taxon>
        <taxon>eudicotyledons</taxon>
        <taxon>Gunneridae</taxon>
        <taxon>Pentapetalae</taxon>
        <taxon>rosids</taxon>
        <taxon>fabids</taxon>
        <taxon>Fabales</taxon>
        <taxon>Fabaceae</taxon>
        <taxon>Papilionoideae</taxon>
        <taxon>50 kb inversion clade</taxon>
        <taxon>genistoids sensu lato</taxon>
        <taxon>core genistoids</taxon>
        <taxon>Crotalarieae</taxon>
        <taxon>Crotalaria</taxon>
    </lineage>
</organism>
<dbReference type="EMBL" id="JAYWIO010000005">
    <property type="protein sequence ID" value="KAK7261675.1"/>
    <property type="molecule type" value="Genomic_DNA"/>
</dbReference>
<dbReference type="Proteomes" id="UP001372338">
    <property type="component" value="Unassembled WGS sequence"/>
</dbReference>
<evidence type="ECO:0000313" key="2">
    <source>
        <dbReference type="Proteomes" id="UP001372338"/>
    </source>
</evidence>
<sequence>MVGPLLNLHMGLLLAGLLDVGEEKIFKLVWSWRGPQHDHQTWRSYVELFMALCLLAAKVFGSLLCLLTELLTYPVSPSIPTVMNMNTSLFGGLLN</sequence>
<keyword evidence="2" id="KW-1185">Reference proteome</keyword>
<comment type="caution">
    <text evidence="1">The sequence shown here is derived from an EMBL/GenBank/DDBJ whole genome shotgun (WGS) entry which is preliminary data.</text>
</comment>
<dbReference type="AlphaFoldDB" id="A0AAN9EUZ0"/>
<protein>
    <submittedName>
        <fullName evidence="1">Uncharacterized protein</fullName>
    </submittedName>
</protein>
<reference evidence="1 2" key="1">
    <citation type="submission" date="2024-01" db="EMBL/GenBank/DDBJ databases">
        <title>The genomes of 5 underutilized Papilionoideae crops provide insights into root nodulation and disease resistanc.</title>
        <authorList>
            <person name="Yuan L."/>
        </authorList>
    </citation>
    <scope>NUCLEOTIDE SEQUENCE [LARGE SCALE GENOMIC DNA]</scope>
    <source>
        <strain evidence="1">ZHUSHIDOU_FW_LH</strain>
        <tissue evidence="1">Leaf</tissue>
    </source>
</reference>
<accession>A0AAN9EUZ0</accession>
<name>A0AAN9EUZ0_CROPI</name>
<evidence type="ECO:0000313" key="1">
    <source>
        <dbReference type="EMBL" id="KAK7261675.1"/>
    </source>
</evidence>
<proteinExistence type="predicted"/>
<gene>
    <name evidence="1" type="ORF">RIF29_27991</name>
</gene>